<name>A0A2A5RLN4_9LACT</name>
<dbReference type="InterPro" id="IPR009061">
    <property type="entry name" value="DNA-bd_dom_put_sf"/>
</dbReference>
<dbReference type="OrthoDB" id="9814833at2"/>
<dbReference type="Proteomes" id="UP000218181">
    <property type="component" value="Unassembled WGS sequence"/>
</dbReference>
<evidence type="ECO:0000313" key="7">
    <source>
        <dbReference type="EMBL" id="PCS00219.1"/>
    </source>
</evidence>
<evidence type="ECO:0000313" key="8">
    <source>
        <dbReference type="Proteomes" id="UP000218181"/>
    </source>
</evidence>
<evidence type="ECO:0000256" key="1">
    <source>
        <dbReference type="ARBA" id="ARBA00022491"/>
    </source>
</evidence>
<dbReference type="InterPro" id="IPR047057">
    <property type="entry name" value="MerR_fam"/>
</dbReference>
<dbReference type="EMBL" id="JXJU01000005">
    <property type="protein sequence ID" value="PCS00219.1"/>
    <property type="molecule type" value="Genomic_DNA"/>
</dbReference>
<dbReference type="InterPro" id="IPR036244">
    <property type="entry name" value="TipA-like_antibiotic-bd"/>
</dbReference>
<feature type="domain" description="HTH merR-type" evidence="6">
    <location>
        <begin position="1"/>
        <end position="68"/>
    </location>
</feature>
<dbReference type="PANTHER" id="PTHR30204">
    <property type="entry name" value="REDOX-CYCLING DRUG-SENSING TRANSCRIPTIONAL ACTIVATOR SOXR"/>
    <property type="match status" value="1"/>
</dbReference>
<reference evidence="7 8" key="1">
    <citation type="submission" date="2014-12" db="EMBL/GenBank/DDBJ databases">
        <title>Draft genome sequences of 10 type strains of Lactococcus.</title>
        <authorList>
            <person name="Sun Z."/>
            <person name="Zhong Z."/>
            <person name="Liu W."/>
            <person name="Zhang W."/>
            <person name="Zhang H."/>
        </authorList>
    </citation>
    <scope>NUCLEOTIDE SEQUENCE [LARGE SCALE GENOMIC DNA]</scope>
    <source>
        <strain evidence="7 8">JCM 16395</strain>
    </source>
</reference>
<sequence length="246" mass="29891">MQIKELTKLTELTSKTLRHWEKTGLLSPQRDENDYRIYSNDEVSKIFYIKSLRKLNVPISEIRLLFSESQNERQILEKHLQRLVQEGEQISQLINKLNKKLENEDYLMEKEDFELLKQQRINENEKKYGFEIRQKYGNQTIDDSNEKYLDQTKESQDWASQRHDEIVHLLEDAYQSNNHNLAFKAIQLHKEWLEHFWTSPVTKAAHLSLIKMYCDDERFRQNYIKRFNGLPEYFYEMADIFYKNVR</sequence>
<evidence type="ECO:0000259" key="6">
    <source>
        <dbReference type="PROSITE" id="PS50937"/>
    </source>
</evidence>
<dbReference type="PROSITE" id="PS50937">
    <property type="entry name" value="HTH_MERR_2"/>
    <property type="match status" value="1"/>
</dbReference>
<dbReference type="GO" id="GO:0003700">
    <property type="term" value="F:DNA-binding transcription factor activity"/>
    <property type="evidence" value="ECO:0007669"/>
    <property type="project" value="InterPro"/>
</dbReference>
<dbReference type="SUPFAM" id="SSF46955">
    <property type="entry name" value="Putative DNA-binding domain"/>
    <property type="match status" value="1"/>
</dbReference>
<keyword evidence="1" id="KW-0678">Repressor</keyword>
<dbReference type="STRING" id="1291764.GCA_001311235_02382"/>
<dbReference type="Gene3D" id="1.10.490.50">
    <property type="entry name" value="Antibiotic binding domain of TipA-like multidrug resistance regulators"/>
    <property type="match status" value="1"/>
</dbReference>
<dbReference type="Pfam" id="PF07739">
    <property type="entry name" value="TipAS"/>
    <property type="match status" value="1"/>
</dbReference>
<keyword evidence="8" id="KW-1185">Reference proteome</keyword>
<evidence type="ECO:0000256" key="4">
    <source>
        <dbReference type="ARBA" id="ARBA00023163"/>
    </source>
</evidence>
<dbReference type="InterPro" id="IPR000551">
    <property type="entry name" value="MerR-type_HTH_dom"/>
</dbReference>
<evidence type="ECO:0000256" key="2">
    <source>
        <dbReference type="ARBA" id="ARBA00023015"/>
    </source>
</evidence>
<feature type="coiled-coil region" evidence="5">
    <location>
        <begin position="66"/>
        <end position="100"/>
    </location>
</feature>
<dbReference type="PANTHER" id="PTHR30204:SF69">
    <property type="entry name" value="MERR-FAMILY TRANSCRIPTIONAL REGULATOR"/>
    <property type="match status" value="1"/>
</dbReference>
<dbReference type="AlphaFoldDB" id="A0A2A5RLN4"/>
<evidence type="ECO:0000256" key="5">
    <source>
        <dbReference type="SAM" id="Coils"/>
    </source>
</evidence>
<evidence type="ECO:0000256" key="3">
    <source>
        <dbReference type="ARBA" id="ARBA00023125"/>
    </source>
</evidence>
<dbReference type="GO" id="GO:0003677">
    <property type="term" value="F:DNA binding"/>
    <property type="evidence" value="ECO:0007669"/>
    <property type="project" value="UniProtKB-KW"/>
</dbReference>
<dbReference type="InterPro" id="IPR012925">
    <property type="entry name" value="TipAS_dom"/>
</dbReference>
<keyword evidence="4" id="KW-0804">Transcription</keyword>
<proteinExistence type="predicted"/>
<protein>
    <submittedName>
        <fullName evidence="7">Transcriptional regulator</fullName>
    </submittedName>
</protein>
<comment type="caution">
    <text evidence="7">The sequence shown here is derived from an EMBL/GenBank/DDBJ whole genome shotgun (WGS) entry which is preliminary data.</text>
</comment>
<accession>A0A2A5RLN4</accession>
<keyword evidence="2" id="KW-0805">Transcription regulation</keyword>
<dbReference type="SUPFAM" id="SSF89082">
    <property type="entry name" value="Antibiotic binding domain of TipA-like multidrug resistance regulators"/>
    <property type="match status" value="1"/>
</dbReference>
<dbReference type="RefSeq" id="WP_096818032.1">
    <property type="nucleotide sequence ID" value="NZ_JXJU01000005.1"/>
</dbReference>
<dbReference type="CDD" id="cd00592">
    <property type="entry name" value="HTH_MerR-like"/>
    <property type="match status" value="1"/>
</dbReference>
<dbReference type="Gene3D" id="1.10.1660.10">
    <property type="match status" value="1"/>
</dbReference>
<dbReference type="SMART" id="SM00422">
    <property type="entry name" value="HTH_MERR"/>
    <property type="match status" value="1"/>
</dbReference>
<keyword evidence="5" id="KW-0175">Coiled coil</keyword>
<keyword evidence="3" id="KW-0238">DNA-binding</keyword>
<organism evidence="7 8">
    <name type="scientific">Lactococcus fujiensis JCM 16395</name>
    <dbReference type="NCBI Taxonomy" id="1291764"/>
    <lineage>
        <taxon>Bacteria</taxon>
        <taxon>Bacillati</taxon>
        <taxon>Bacillota</taxon>
        <taxon>Bacilli</taxon>
        <taxon>Lactobacillales</taxon>
        <taxon>Streptococcaceae</taxon>
        <taxon>Lactococcus</taxon>
    </lineage>
</organism>
<gene>
    <name evidence="7" type="ORF">RT41_GL001530</name>
</gene>
<dbReference type="Pfam" id="PF13411">
    <property type="entry name" value="MerR_1"/>
    <property type="match status" value="1"/>
</dbReference>